<evidence type="ECO:0008006" key="4">
    <source>
        <dbReference type="Google" id="ProtNLM"/>
    </source>
</evidence>
<evidence type="ECO:0000256" key="1">
    <source>
        <dbReference type="SAM" id="Phobius"/>
    </source>
</evidence>
<dbReference type="InterPro" id="IPR009630">
    <property type="entry name" value="DUF1229"/>
</dbReference>
<accession>A0AB73LWN8</accession>
<dbReference type="Proteomes" id="UP000189337">
    <property type="component" value="Unassembled WGS sequence"/>
</dbReference>
<keyword evidence="1" id="KW-0812">Transmembrane</keyword>
<feature type="transmembrane region" description="Helical" evidence="1">
    <location>
        <begin position="175"/>
        <end position="195"/>
    </location>
</feature>
<feature type="transmembrane region" description="Helical" evidence="1">
    <location>
        <begin position="207"/>
        <end position="223"/>
    </location>
</feature>
<dbReference type="RefSeq" id="WP_032929008.1">
    <property type="nucleotide sequence ID" value="NZ_CP028370.1"/>
</dbReference>
<feature type="transmembrane region" description="Helical" evidence="1">
    <location>
        <begin position="337"/>
        <end position="355"/>
    </location>
</feature>
<keyword evidence="1" id="KW-1133">Transmembrane helix</keyword>
<feature type="transmembrane region" description="Helical" evidence="1">
    <location>
        <begin position="104"/>
        <end position="124"/>
    </location>
</feature>
<evidence type="ECO:0000313" key="2">
    <source>
        <dbReference type="EMBL" id="ONF91970.1"/>
    </source>
</evidence>
<comment type="caution">
    <text evidence="2">The sequence shown here is derived from an EMBL/GenBank/DDBJ whole genome shotgun (WGS) entry which is preliminary data.</text>
</comment>
<dbReference type="EMBL" id="MTSU01000015">
    <property type="protein sequence ID" value="ONF91970.1"/>
    <property type="molecule type" value="Genomic_DNA"/>
</dbReference>
<sequence length="416" mass="48153">MTIYPLLKNTFVIADSIFKFRIFSLPIVCWICSILIGLGNVNGRLSLFTIGLSFLISILLLKNAKWNIPSIFSLSLIVSFLLAYFFFYKTPNMPHHLDGKLYPILYVFKAFPTLFSFFIIFALPSSKQKRLFFIGIALGMLLLAIINSVATLAYLESPYYGKAFHFFYKIEYNSPGITILASMLPIVLFCFNGYLLRINEKLKSENAFFIVVFLISLSISFLFSARTFFFLIIANVIVLTLVRLCKMFLVSNKSVYYKFIIMFLALFVLCLLLYLFLEKTYVGGRILNGIYSEKINHHIDYWNAVKKDFFVYPRMPVGPEYTFWYHNLFLDSHKTSGPITALLLYAYAFFIFVIACKSTFKRYYESFSYFHFYICFIPYLITTIPWESSESQMMALFSGLGALITTADTETTKEFG</sequence>
<proteinExistence type="predicted"/>
<reference evidence="2 3" key="1">
    <citation type="submission" date="2017-01" db="EMBL/GenBank/DDBJ databases">
        <title>Comparative genomic analysis of Brazilian Leptospira santarosai.</title>
        <authorList>
            <person name="Moreno L.Z."/>
            <person name="Miraglia F."/>
            <person name="Kremer F.S."/>
            <person name="Eslabao M.R."/>
            <person name="Lilenbaum W."/>
            <person name="Dellagostin O.A."/>
            <person name="Moreno A.M."/>
        </authorList>
    </citation>
    <scope>NUCLEOTIDE SEQUENCE [LARGE SCALE GENOMIC DNA]</scope>
    <source>
        <strain evidence="2 3">M52/8-19</strain>
    </source>
</reference>
<name>A0AB73LWN8_9LEPT</name>
<feature type="transmembrane region" description="Helical" evidence="1">
    <location>
        <begin position="256"/>
        <end position="277"/>
    </location>
</feature>
<feature type="transmembrane region" description="Helical" evidence="1">
    <location>
        <begin position="131"/>
        <end position="155"/>
    </location>
</feature>
<evidence type="ECO:0000313" key="3">
    <source>
        <dbReference type="Proteomes" id="UP000189337"/>
    </source>
</evidence>
<keyword evidence="1" id="KW-0472">Membrane</keyword>
<feature type="transmembrane region" description="Helical" evidence="1">
    <location>
        <begin position="229"/>
        <end position="249"/>
    </location>
</feature>
<dbReference type="Pfam" id="PF06797">
    <property type="entry name" value="DUF1229"/>
    <property type="match status" value="2"/>
</dbReference>
<feature type="transmembrane region" description="Helical" evidence="1">
    <location>
        <begin position="68"/>
        <end position="88"/>
    </location>
</feature>
<protein>
    <recommendedName>
        <fullName evidence="4">PF06797 family protein</fullName>
    </recommendedName>
</protein>
<feature type="transmembrane region" description="Helical" evidence="1">
    <location>
        <begin position="45"/>
        <end position="61"/>
    </location>
</feature>
<dbReference type="AlphaFoldDB" id="A0AB73LWN8"/>
<organism evidence="2 3">
    <name type="scientific">Leptospira santarosai</name>
    <dbReference type="NCBI Taxonomy" id="28183"/>
    <lineage>
        <taxon>Bacteria</taxon>
        <taxon>Pseudomonadati</taxon>
        <taxon>Spirochaetota</taxon>
        <taxon>Spirochaetia</taxon>
        <taxon>Leptospirales</taxon>
        <taxon>Leptospiraceae</taxon>
        <taxon>Leptospira</taxon>
    </lineage>
</organism>
<feature type="transmembrane region" description="Helical" evidence="1">
    <location>
        <begin position="367"/>
        <end position="386"/>
    </location>
</feature>
<gene>
    <name evidence="2" type="ORF">BWD14_14735</name>
</gene>
<feature type="transmembrane region" description="Helical" evidence="1">
    <location>
        <begin position="20"/>
        <end position="39"/>
    </location>
</feature>